<gene>
    <name evidence="5" type="ORF">CPB83DRAFT_854943</name>
</gene>
<dbReference type="InterPro" id="IPR016191">
    <property type="entry name" value="Ribonuclease/ribotoxin"/>
</dbReference>
<keyword evidence="4" id="KW-0732">Signal</keyword>
<proteinExistence type="predicted"/>
<feature type="chain" id="PRO_5040242903" evidence="4">
    <location>
        <begin position="19"/>
        <end position="185"/>
    </location>
</feature>
<keyword evidence="2" id="KW-0378">Hydrolase</keyword>
<accession>A0A9P6EEN6</accession>
<dbReference type="GO" id="GO:0004540">
    <property type="term" value="F:RNA nuclease activity"/>
    <property type="evidence" value="ECO:0007669"/>
    <property type="project" value="InterPro"/>
</dbReference>
<evidence type="ECO:0000256" key="4">
    <source>
        <dbReference type="SAM" id="SignalP"/>
    </source>
</evidence>
<evidence type="ECO:0000313" key="6">
    <source>
        <dbReference type="Proteomes" id="UP000807306"/>
    </source>
</evidence>
<evidence type="ECO:0000256" key="3">
    <source>
        <dbReference type="SAM" id="MobiDB-lite"/>
    </source>
</evidence>
<dbReference type="SUPFAM" id="SSF53933">
    <property type="entry name" value="Microbial ribonucleases"/>
    <property type="match status" value="1"/>
</dbReference>
<dbReference type="AlphaFoldDB" id="A0A9P6EEN6"/>
<feature type="region of interest" description="Disordered" evidence="3">
    <location>
        <begin position="87"/>
        <end position="107"/>
    </location>
</feature>
<evidence type="ECO:0000256" key="2">
    <source>
        <dbReference type="ARBA" id="ARBA00022801"/>
    </source>
</evidence>
<dbReference type="Proteomes" id="UP000807306">
    <property type="component" value="Unassembled WGS sequence"/>
</dbReference>
<dbReference type="GO" id="GO:0016787">
    <property type="term" value="F:hydrolase activity"/>
    <property type="evidence" value="ECO:0007669"/>
    <property type="project" value="UniProtKB-KW"/>
</dbReference>
<feature type="signal peptide" evidence="4">
    <location>
        <begin position="1"/>
        <end position="18"/>
    </location>
</feature>
<evidence type="ECO:0000256" key="1">
    <source>
        <dbReference type="ARBA" id="ARBA00022722"/>
    </source>
</evidence>
<dbReference type="Gene3D" id="3.10.450.30">
    <property type="entry name" value="Microbial ribonucleases"/>
    <property type="match status" value="1"/>
</dbReference>
<organism evidence="5 6">
    <name type="scientific">Crepidotus variabilis</name>
    <dbReference type="NCBI Taxonomy" id="179855"/>
    <lineage>
        <taxon>Eukaryota</taxon>
        <taxon>Fungi</taxon>
        <taxon>Dikarya</taxon>
        <taxon>Basidiomycota</taxon>
        <taxon>Agaricomycotina</taxon>
        <taxon>Agaricomycetes</taxon>
        <taxon>Agaricomycetidae</taxon>
        <taxon>Agaricales</taxon>
        <taxon>Agaricineae</taxon>
        <taxon>Crepidotaceae</taxon>
        <taxon>Crepidotus</taxon>
    </lineage>
</organism>
<keyword evidence="1" id="KW-0540">Nuclease</keyword>
<feature type="region of interest" description="Disordered" evidence="3">
    <location>
        <begin position="163"/>
        <end position="185"/>
    </location>
</feature>
<evidence type="ECO:0000313" key="5">
    <source>
        <dbReference type="EMBL" id="KAF9528128.1"/>
    </source>
</evidence>
<protein>
    <submittedName>
        <fullName evidence="5">Uncharacterized protein</fullName>
    </submittedName>
</protein>
<keyword evidence="6" id="KW-1185">Reference proteome</keyword>
<reference evidence="5" key="1">
    <citation type="submission" date="2020-11" db="EMBL/GenBank/DDBJ databases">
        <authorList>
            <consortium name="DOE Joint Genome Institute"/>
            <person name="Ahrendt S."/>
            <person name="Riley R."/>
            <person name="Andreopoulos W."/>
            <person name="Labutti K."/>
            <person name="Pangilinan J."/>
            <person name="Ruiz-Duenas F.J."/>
            <person name="Barrasa J.M."/>
            <person name="Sanchez-Garcia M."/>
            <person name="Camarero S."/>
            <person name="Miyauchi S."/>
            <person name="Serrano A."/>
            <person name="Linde D."/>
            <person name="Babiker R."/>
            <person name="Drula E."/>
            <person name="Ayuso-Fernandez I."/>
            <person name="Pacheco R."/>
            <person name="Padilla G."/>
            <person name="Ferreira P."/>
            <person name="Barriuso J."/>
            <person name="Kellner H."/>
            <person name="Castanera R."/>
            <person name="Alfaro M."/>
            <person name="Ramirez L."/>
            <person name="Pisabarro A.G."/>
            <person name="Kuo A."/>
            <person name="Tritt A."/>
            <person name="Lipzen A."/>
            <person name="He G."/>
            <person name="Yan M."/>
            <person name="Ng V."/>
            <person name="Cullen D."/>
            <person name="Martin F."/>
            <person name="Rosso M.-N."/>
            <person name="Henrissat B."/>
            <person name="Hibbett D."/>
            <person name="Martinez A.T."/>
            <person name="Grigoriev I.V."/>
        </authorList>
    </citation>
    <scope>NUCLEOTIDE SEQUENCE</scope>
    <source>
        <strain evidence="5">CBS 506.95</strain>
    </source>
</reference>
<dbReference type="EMBL" id="MU157855">
    <property type="protein sequence ID" value="KAF9528128.1"/>
    <property type="molecule type" value="Genomic_DNA"/>
</dbReference>
<dbReference type="GO" id="GO:0003723">
    <property type="term" value="F:RNA binding"/>
    <property type="evidence" value="ECO:0007669"/>
    <property type="project" value="InterPro"/>
</dbReference>
<sequence length="185" mass="20118">MRFILFIAASLLATLTAGLVIPVDSINEREIDDFEIIARAPIFGIKNPLKYHVKAGGGKPAQTYSRKEVKHAVKAARTEHARISAPGISNRQKKNSPLKAFSNNKHHAPKLFHSKKSIGGMKGSGHEYPLPNKAGAGKGPARVIVQANKAGKLKLKGVVAHDQKRTAGSPGHNDHFRVRPSIRRH</sequence>
<dbReference type="OrthoDB" id="2963718at2759"/>
<name>A0A9P6EEN6_9AGAR</name>
<comment type="caution">
    <text evidence="5">The sequence shown here is derived from an EMBL/GenBank/DDBJ whole genome shotgun (WGS) entry which is preliminary data.</text>
</comment>